<dbReference type="InterPro" id="IPR002347">
    <property type="entry name" value="SDR_fam"/>
</dbReference>
<comment type="pathway">
    <text evidence="1">Organosulfur degradation.</text>
</comment>
<comment type="similarity">
    <text evidence="2 7">Belongs to the short-chain dehydrogenases/reductases (SDR) family.</text>
</comment>
<dbReference type="OrthoDB" id="9810734at2"/>
<dbReference type="PANTHER" id="PTHR42901">
    <property type="entry name" value="ALCOHOL DEHYDROGENASE"/>
    <property type="match status" value="1"/>
</dbReference>
<evidence type="ECO:0000256" key="2">
    <source>
        <dbReference type="ARBA" id="ARBA00006484"/>
    </source>
</evidence>
<dbReference type="PROSITE" id="PS00061">
    <property type="entry name" value="ADH_SHORT"/>
    <property type="match status" value="1"/>
</dbReference>
<protein>
    <recommendedName>
        <fullName evidence="6">sulfoacetaldehyde reductase (NADPH)</fullName>
        <ecNumber evidence="6">1.1.1.313</ecNumber>
    </recommendedName>
</protein>
<dbReference type="Proteomes" id="UP000252405">
    <property type="component" value="Unassembled WGS sequence"/>
</dbReference>
<evidence type="ECO:0000256" key="6">
    <source>
        <dbReference type="ARBA" id="ARBA00066933"/>
    </source>
</evidence>
<evidence type="ECO:0000256" key="4">
    <source>
        <dbReference type="ARBA" id="ARBA00052263"/>
    </source>
</evidence>
<evidence type="ECO:0000256" key="3">
    <source>
        <dbReference type="ARBA" id="ARBA00023002"/>
    </source>
</evidence>
<keyword evidence="9" id="KW-1185">Reference proteome</keyword>
<accession>A0A368TPT1</accession>
<name>A0A368TPT1_9GAMM</name>
<sequence length="256" mass="27425">MHEATPIAFITGATSGIGQACAHRFAAAGWGLVLTGRRESRLEALRQTLGDTVPVHVAPLDVTDHRAIEKVVSGLPSPFDNIRLLLNNAGVALGKGPAQEASLEDWHAMIDTNIKGLVSVTRLLLPRLIAHGEGSTVINIGSIAGHTPYPGGHVYGASKAFVEQFSYNLRCDLSGTGVRVTDLAPGMTESEFTLVRMKGDQDKATDYYSGTRALQPSDVAEQALHVAELPAHVNITRLEVTPLCQQWSPFTIVRDS</sequence>
<gene>
    <name evidence="8" type="ORF">DU505_19850</name>
</gene>
<dbReference type="AlphaFoldDB" id="A0A368TPT1"/>
<keyword evidence="3" id="KW-0560">Oxidoreductase</keyword>
<dbReference type="GO" id="GO:0016616">
    <property type="term" value="F:oxidoreductase activity, acting on the CH-OH group of donors, NAD or NADP as acceptor"/>
    <property type="evidence" value="ECO:0007669"/>
    <property type="project" value="UniProtKB-ARBA"/>
</dbReference>
<reference evidence="8 9" key="1">
    <citation type="submission" date="2018-07" db="EMBL/GenBank/DDBJ databases">
        <title>Halomonas montanilacus sp. nov., isolated from Lake Pengyan on Tibetan Plateau.</title>
        <authorList>
            <person name="Lu H."/>
            <person name="Xing P."/>
            <person name="Wu Q."/>
        </authorList>
    </citation>
    <scope>NUCLEOTIDE SEQUENCE [LARGE SCALE GENOMIC DNA]</scope>
    <source>
        <strain evidence="8 9">PYC7W</strain>
    </source>
</reference>
<dbReference type="PRINTS" id="PR00080">
    <property type="entry name" value="SDRFAMILY"/>
</dbReference>
<comment type="catalytic activity">
    <reaction evidence="4">
        <text>2-hydroxyethane-1-sulfonate + NADP(+) = sulfoacetaldehyde + NADPH + H(+)</text>
        <dbReference type="Rhea" id="RHEA:29591"/>
        <dbReference type="ChEBI" id="CHEBI:15378"/>
        <dbReference type="ChEBI" id="CHEBI:57783"/>
        <dbReference type="ChEBI" id="CHEBI:58246"/>
        <dbReference type="ChEBI" id="CHEBI:58349"/>
        <dbReference type="ChEBI" id="CHEBI:61904"/>
        <dbReference type="EC" id="1.1.1.313"/>
    </reaction>
</comment>
<dbReference type="RefSeq" id="WP_114480702.1">
    <property type="nucleotide sequence ID" value="NZ_QPII01000021.1"/>
</dbReference>
<evidence type="ECO:0000313" key="9">
    <source>
        <dbReference type="Proteomes" id="UP000252405"/>
    </source>
</evidence>
<dbReference type="EC" id="1.1.1.313" evidence="6"/>
<dbReference type="Pfam" id="PF00106">
    <property type="entry name" value="adh_short"/>
    <property type="match status" value="1"/>
</dbReference>
<dbReference type="FunFam" id="3.40.50.720:FF:000047">
    <property type="entry name" value="NADP-dependent L-serine/L-allo-threonine dehydrogenase"/>
    <property type="match status" value="1"/>
</dbReference>
<proteinExistence type="inferred from homology"/>
<evidence type="ECO:0000256" key="5">
    <source>
        <dbReference type="ARBA" id="ARBA00063095"/>
    </source>
</evidence>
<evidence type="ECO:0000256" key="1">
    <source>
        <dbReference type="ARBA" id="ARBA00005177"/>
    </source>
</evidence>
<dbReference type="PANTHER" id="PTHR42901:SF1">
    <property type="entry name" value="ALCOHOL DEHYDROGENASE"/>
    <property type="match status" value="1"/>
</dbReference>
<dbReference type="PRINTS" id="PR00081">
    <property type="entry name" value="GDHRDH"/>
</dbReference>
<dbReference type="InterPro" id="IPR036291">
    <property type="entry name" value="NAD(P)-bd_dom_sf"/>
</dbReference>
<evidence type="ECO:0000313" key="8">
    <source>
        <dbReference type="EMBL" id="RCV86739.1"/>
    </source>
</evidence>
<organism evidence="8 9">
    <name type="scientific">Billgrantia montanilacus</name>
    <dbReference type="NCBI Taxonomy" id="2282305"/>
    <lineage>
        <taxon>Bacteria</taxon>
        <taxon>Pseudomonadati</taxon>
        <taxon>Pseudomonadota</taxon>
        <taxon>Gammaproteobacteria</taxon>
        <taxon>Oceanospirillales</taxon>
        <taxon>Halomonadaceae</taxon>
        <taxon>Billgrantia</taxon>
    </lineage>
</organism>
<comment type="subunit">
    <text evidence="5">Homodimer and heterotetramer.</text>
</comment>
<evidence type="ECO:0000256" key="7">
    <source>
        <dbReference type="RuleBase" id="RU000363"/>
    </source>
</evidence>
<dbReference type="InterPro" id="IPR020904">
    <property type="entry name" value="Sc_DH/Rdtase_CS"/>
</dbReference>
<dbReference type="Gene3D" id="3.40.50.720">
    <property type="entry name" value="NAD(P)-binding Rossmann-like Domain"/>
    <property type="match status" value="1"/>
</dbReference>
<dbReference type="SUPFAM" id="SSF51735">
    <property type="entry name" value="NAD(P)-binding Rossmann-fold domains"/>
    <property type="match status" value="1"/>
</dbReference>
<comment type="caution">
    <text evidence="8">The sequence shown here is derived from an EMBL/GenBank/DDBJ whole genome shotgun (WGS) entry which is preliminary data.</text>
</comment>
<dbReference type="EMBL" id="QPII01000021">
    <property type="protein sequence ID" value="RCV86739.1"/>
    <property type="molecule type" value="Genomic_DNA"/>
</dbReference>